<comment type="caution">
    <text evidence="1">The sequence shown here is derived from an EMBL/GenBank/DDBJ whole genome shotgun (WGS) entry which is preliminary data.</text>
</comment>
<dbReference type="Proteomes" id="UP000824120">
    <property type="component" value="Chromosome 3"/>
</dbReference>
<name>A0A9J6A173_SOLCO</name>
<dbReference type="AlphaFoldDB" id="A0A9J6A173"/>
<keyword evidence="2" id="KW-1185">Reference proteome</keyword>
<sequence length="314" mass="35935">MALQPGRFCFAFICKFSNQIAYPLHVEALPRLLSYELSQLGTLNSCVNSAGCQFEDGSREYLQGQFLLSFIAPGSGSELNIFVWSELLWIWMHGWASRILNAVAHGTFYIHNWTKSVVHCFFLLLGLPCHVFRSSYKVWFTHFAVFQSAGPACPFGNGDSSMNQVSGVSSVRSGGKVMLQFVSPMLEIETVLNESWLTLHTVKALHLDIWVSRNGAFEFEQKHLASLSTSTNIQILCVSYIFQELLKNTEEEEFLGFLQKRISLYHEKIFRENHSHYRLSIETPYCKISPQYPVKWPHDQTMVMYAIKTLHQIS</sequence>
<proteinExistence type="predicted"/>
<protein>
    <submittedName>
        <fullName evidence="1">Uncharacterized protein</fullName>
    </submittedName>
</protein>
<evidence type="ECO:0000313" key="1">
    <source>
        <dbReference type="EMBL" id="KAG5617879.1"/>
    </source>
</evidence>
<dbReference type="EMBL" id="JACXVP010000003">
    <property type="protein sequence ID" value="KAG5617879.1"/>
    <property type="molecule type" value="Genomic_DNA"/>
</dbReference>
<organism evidence="1 2">
    <name type="scientific">Solanum commersonii</name>
    <name type="common">Commerson's wild potato</name>
    <name type="synonym">Commerson's nightshade</name>
    <dbReference type="NCBI Taxonomy" id="4109"/>
    <lineage>
        <taxon>Eukaryota</taxon>
        <taxon>Viridiplantae</taxon>
        <taxon>Streptophyta</taxon>
        <taxon>Embryophyta</taxon>
        <taxon>Tracheophyta</taxon>
        <taxon>Spermatophyta</taxon>
        <taxon>Magnoliopsida</taxon>
        <taxon>eudicotyledons</taxon>
        <taxon>Gunneridae</taxon>
        <taxon>Pentapetalae</taxon>
        <taxon>asterids</taxon>
        <taxon>lamiids</taxon>
        <taxon>Solanales</taxon>
        <taxon>Solanaceae</taxon>
        <taxon>Solanoideae</taxon>
        <taxon>Solaneae</taxon>
        <taxon>Solanum</taxon>
    </lineage>
</organism>
<reference evidence="1 2" key="1">
    <citation type="submission" date="2020-09" db="EMBL/GenBank/DDBJ databases">
        <title>De no assembly of potato wild relative species, Solanum commersonii.</title>
        <authorList>
            <person name="Cho K."/>
        </authorList>
    </citation>
    <scope>NUCLEOTIDE SEQUENCE [LARGE SCALE GENOMIC DNA]</scope>
    <source>
        <strain evidence="1">LZ3.2</strain>
        <tissue evidence="1">Leaf</tissue>
    </source>
</reference>
<gene>
    <name evidence="1" type="ORF">H5410_017703</name>
</gene>
<evidence type="ECO:0000313" key="2">
    <source>
        <dbReference type="Proteomes" id="UP000824120"/>
    </source>
</evidence>
<accession>A0A9J6A173</accession>